<protein>
    <submittedName>
        <fullName evidence="3">SWPV2-ORF211</fullName>
    </submittedName>
</protein>
<dbReference type="Proteomes" id="UP000319767">
    <property type="component" value="Segment"/>
</dbReference>
<dbReference type="GO" id="GO:0004190">
    <property type="term" value="F:aspartic-type endopeptidase activity"/>
    <property type="evidence" value="ECO:0007669"/>
    <property type="project" value="InterPro"/>
</dbReference>
<name>A0A1V0QGI7_CNPV</name>
<feature type="repeat" description="ANK" evidence="1">
    <location>
        <begin position="460"/>
        <end position="493"/>
    </location>
</feature>
<sequence length="847" mass="95497">MLMDPKELNRIMYTGSDEEILSVIRAYEVQGRQDSFRESSIERRYTCFVTPLYQAVAARRVNVIESLLLQNYDANLTDSIKNSSYLLHAIFKIPCIYNLMDTLNITNTPVEVTLMKYIETAEEMKLRKSVNIEILYHVLHYNTVLSEDKLIELDKESNEKELRIAKLLLDNGIKISAIDKHYYTALHFAAERGMIDMIRLLLDYGADTTLITRSGNTALELAILFGNLEAVSILLNHYDDKEVRVTSSSSNKRIISNNPLIKAIRTCNLDIVSFLINSGLDVNIKDKQWRTPLHHAADMNKTNMEFMFMEIECNNEQYLPCFFNSHTLSRYNVTDMIKIVELLLLHRADVNARDKYKKTPLHYASKIPYTVEIVELLIANGADIHAQDRYKKTALINSTDMPTYEDILHSVCGYNSSIEDIDSDTYTVLCTIAKYIYEMGSKVSKLLIEHDAEINAQDMYGKTPLYNATKVSSMIEIVKILIEKGANINVTYKDGKTPLHNASVLSDGADIVEILIALGAYVNAKDETGNTPLHYAFATHGCAEIVKLLLYHGADMNSMNQLGKSPLHEADSLLDELEITSVFMGKDYNIDAVDIHEMTPLHRAITKGYKVTKQLIDLGANVIARDKYGRTSLHIATSSDIAKILIENGCSVNDTDVAGKTPLHYASESDTKYDLVKTLISSGARVNVRDRDGNTPLHSACHASKIVKLLLEHGAEINITNNYDITPLDAAIVESIDSAKIMVANILLEVFRSPELISNPVFIKNMKTIDGNKELSEMKVTCEKELEKTKYARINNKYSLDVIFRSNNIKKLITDAKIPTRKIKKHLRSFDVYATILEKAICVSINN</sequence>
<dbReference type="Pfam" id="PF12796">
    <property type="entry name" value="Ank_2"/>
    <property type="match status" value="5"/>
</dbReference>
<feature type="repeat" description="ANK" evidence="1">
    <location>
        <begin position="181"/>
        <end position="213"/>
    </location>
</feature>
<dbReference type="InterPro" id="IPR002110">
    <property type="entry name" value="Ankyrin_rpt"/>
</dbReference>
<feature type="repeat" description="ANK" evidence="1">
    <location>
        <begin position="494"/>
        <end position="527"/>
    </location>
</feature>
<dbReference type="PRINTS" id="PR01415">
    <property type="entry name" value="ANKYRIN"/>
</dbReference>
<keyword evidence="1" id="KW-0040">ANK repeat</keyword>
<evidence type="ECO:0000256" key="1">
    <source>
        <dbReference type="PROSITE-ProRule" id="PRU00023"/>
    </source>
</evidence>
<reference evidence="3" key="1">
    <citation type="journal article" date="2017" name="BMC Genomics">
        <title>Genomic characterization of two novel pathogenic avipoxviruses isolated from pacific shearwaters (Ardenna spp.).</title>
        <authorList>
            <person name="Sarker S."/>
            <person name="Das S."/>
            <person name="Lavers J.L."/>
            <person name="Hutton I."/>
            <person name="Helbig K."/>
            <person name="Imbery J."/>
            <person name="Upton C."/>
            <person name="Raidal S.R."/>
        </authorList>
    </citation>
    <scope>NUCLEOTIDE SEQUENCE [LARGE SCALE GENOMIC DNA]</scope>
    <source>
        <strain evidence="3">SWPV-2</strain>
    </source>
</reference>
<dbReference type="PROSITE" id="PS50088">
    <property type="entry name" value="ANK_REPEAT"/>
    <property type="match status" value="8"/>
</dbReference>
<proteinExistence type="predicted"/>
<dbReference type="PROSITE" id="PS50175">
    <property type="entry name" value="ASP_PROT_RETROV"/>
    <property type="match status" value="1"/>
</dbReference>
<gene>
    <name evidence="3" type="primary">SWPV2-211</name>
</gene>
<dbReference type="PROSITE" id="PS50297">
    <property type="entry name" value="ANK_REP_REGION"/>
    <property type="match status" value="8"/>
</dbReference>
<dbReference type="Gene3D" id="1.25.40.20">
    <property type="entry name" value="Ankyrin repeat-containing domain"/>
    <property type="match status" value="5"/>
</dbReference>
<dbReference type="EMBL" id="KX857215">
    <property type="protein sequence ID" value="ARE67455.1"/>
    <property type="molecule type" value="Genomic_DNA"/>
</dbReference>
<dbReference type="SMART" id="SM00248">
    <property type="entry name" value="ANK"/>
    <property type="match status" value="17"/>
</dbReference>
<dbReference type="PANTHER" id="PTHR24118">
    <property type="entry name" value="POTE ANKYRIN DOMAIN"/>
    <property type="match status" value="1"/>
</dbReference>
<evidence type="ECO:0000313" key="3">
    <source>
        <dbReference type="EMBL" id="ARE67455.1"/>
    </source>
</evidence>
<dbReference type="SUPFAM" id="SSF48403">
    <property type="entry name" value="Ankyrin repeat"/>
    <property type="match status" value="2"/>
</dbReference>
<feature type="repeat" description="ANK" evidence="1">
    <location>
        <begin position="356"/>
        <end position="389"/>
    </location>
</feature>
<dbReference type="PANTHER" id="PTHR24118:SF99">
    <property type="entry name" value="POTE ANKYRIN DOMAIN FAMILY MEMBER 3C-RELATED"/>
    <property type="match status" value="1"/>
</dbReference>
<dbReference type="InterPro" id="IPR001995">
    <property type="entry name" value="Peptidase_A2_cat"/>
</dbReference>
<feature type="repeat" description="ANK" evidence="1">
    <location>
        <begin position="528"/>
        <end position="561"/>
    </location>
</feature>
<dbReference type="InterPro" id="IPR036770">
    <property type="entry name" value="Ankyrin_rpt-contain_sf"/>
</dbReference>
<feature type="repeat" description="ANK" evidence="1">
    <location>
        <begin position="692"/>
        <end position="722"/>
    </location>
</feature>
<feature type="repeat" description="ANK" evidence="1">
    <location>
        <begin position="255"/>
        <end position="287"/>
    </location>
</feature>
<organism evidence="3">
    <name type="scientific">Shearwaterpox virus</name>
    <dbReference type="NCBI Taxonomy" id="1974596"/>
    <lineage>
        <taxon>Viruses</taxon>
        <taxon>Varidnaviria</taxon>
        <taxon>Bamfordvirae</taxon>
        <taxon>Nucleocytoviricota</taxon>
        <taxon>Pokkesviricetes</taxon>
        <taxon>Chitovirales</taxon>
        <taxon>Poxviridae</taxon>
        <taxon>Chordopoxvirinae</taxon>
        <taxon>Avipoxvirus</taxon>
        <taxon>Avipoxvirus canarypox</taxon>
        <taxon>Canarypox virus</taxon>
    </lineage>
</organism>
<accession>A0A1V0QGI7</accession>
<dbReference type="GO" id="GO:0006508">
    <property type="term" value="P:proteolysis"/>
    <property type="evidence" value="ECO:0007669"/>
    <property type="project" value="InterPro"/>
</dbReference>
<feature type="repeat" description="ANK" evidence="1">
    <location>
        <begin position="658"/>
        <end position="691"/>
    </location>
</feature>
<feature type="domain" description="Peptidase A2" evidence="2">
    <location>
        <begin position="198"/>
        <end position="213"/>
    </location>
</feature>
<dbReference type="Pfam" id="PF13637">
    <property type="entry name" value="Ank_4"/>
    <property type="match status" value="1"/>
</dbReference>
<evidence type="ECO:0000259" key="2">
    <source>
        <dbReference type="PROSITE" id="PS50175"/>
    </source>
</evidence>